<organism evidence="2 3">
    <name type="scientific">Podospora fimiseda</name>
    <dbReference type="NCBI Taxonomy" id="252190"/>
    <lineage>
        <taxon>Eukaryota</taxon>
        <taxon>Fungi</taxon>
        <taxon>Dikarya</taxon>
        <taxon>Ascomycota</taxon>
        <taxon>Pezizomycotina</taxon>
        <taxon>Sordariomycetes</taxon>
        <taxon>Sordariomycetidae</taxon>
        <taxon>Sordariales</taxon>
        <taxon>Podosporaceae</taxon>
        <taxon>Podospora</taxon>
    </lineage>
</organism>
<gene>
    <name evidence="2" type="ORF">QBC38DRAFT_453207</name>
</gene>
<protein>
    <submittedName>
        <fullName evidence="2">Uncharacterized protein</fullName>
    </submittedName>
</protein>
<feature type="region of interest" description="Disordered" evidence="1">
    <location>
        <begin position="104"/>
        <end position="123"/>
    </location>
</feature>
<feature type="region of interest" description="Disordered" evidence="1">
    <location>
        <begin position="36"/>
        <end position="55"/>
    </location>
</feature>
<name>A0AAN7BU56_9PEZI</name>
<keyword evidence="3" id="KW-1185">Reference proteome</keyword>
<reference evidence="2" key="1">
    <citation type="journal article" date="2023" name="Mol. Phylogenet. Evol.">
        <title>Genome-scale phylogeny and comparative genomics of the fungal order Sordariales.</title>
        <authorList>
            <person name="Hensen N."/>
            <person name="Bonometti L."/>
            <person name="Westerberg I."/>
            <person name="Brannstrom I.O."/>
            <person name="Guillou S."/>
            <person name="Cros-Aarteil S."/>
            <person name="Calhoun S."/>
            <person name="Haridas S."/>
            <person name="Kuo A."/>
            <person name="Mondo S."/>
            <person name="Pangilinan J."/>
            <person name="Riley R."/>
            <person name="LaButti K."/>
            <person name="Andreopoulos B."/>
            <person name="Lipzen A."/>
            <person name="Chen C."/>
            <person name="Yan M."/>
            <person name="Daum C."/>
            <person name="Ng V."/>
            <person name="Clum A."/>
            <person name="Steindorff A."/>
            <person name="Ohm R.A."/>
            <person name="Martin F."/>
            <person name="Silar P."/>
            <person name="Natvig D.O."/>
            <person name="Lalanne C."/>
            <person name="Gautier V."/>
            <person name="Ament-Velasquez S.L."/>
            <person name="Kruys A."/>
            <person name="Hutchinson M.I."/>
            <person name="Powell A.J."/>
            <person name="Barry K."/>
            <person name="Miller A.N."/>
            <person name="Grigoriev I.V."/>
            <person name="Debuchy R."/>
            <person name="Gladieux P."/>
            <person name="Hiltunen Thoren M."/>
            <person name="Johannesson H."/>
        </authorList>
    </citation>
    <scope>NUCLEOTIDE SEQUENCE</scope>
    <source>
        <strain evidence="2">CBS 990.96</strain>
    </source>
</reference>
<sequence length="252" mass="28928">MAPSQWEATNSPGNTYANGDAPTLRPAPLHITLMCDPHDPGSNQLFEGRSPELNSSTYQDHFGPNPATNITSNDNRPRSRHPGFNHLWKTRLNRRSVPGFRWKTWPKRKKSSQEQESVEDGERWQDLFVLSGTPRREPPNPEAFQNLLDNWARAEPRVSAEPPEDPVELQRQLQIIYADMRRYGIHLPDPPTYRGFNEPEEIEIPEEEREQMMNALLHQAVQNCHAEYIETFGAPPPNYCVGNIHGFNCGHF</sequence>
<comment type="caution">
    <text evidence="2">The sequence shown here is derived from an EMBL/GenBank/DDBJ whole genome shotgun (WGS) entry which is preliminary data.</text>
</comment>
<reference evidence="2" key="2">
    <citation type="submission" date="2023-05" db="EMBL/GenBank/DDBJ databases">
        <authorList>
            <consortium name="Lawrence Berkeley National Laboratory"/>
            <person name="Steindorff A."/>
            <person name="Hensen N."/>
            <person name="Bonometti L."/>
            <person name="Westerberg I."/>
            <person name="Brannstrom I.O."/>
            <person name="Guillou S."/>
            <person name="Cros-Aarteil S."/>
            <person name="Calhoun S."/>
            <person name="Haridas S."/>
            <person name="Kuo A."/>
            <person name="Mondo S."/>
            <person name="Pangilinan J."/>
            <person name="Riley R."/>
            <person name="Labutti K."/>
            <person name="Andreopoulos B."/>
            <person name="Lipzen A."/>
            <person name="Chen C."/>
            <person name="Yanf M."/>
            <person name="Daum C."/>
            <person name="Ng V."/>
            <person name="Clum A."/>
            <person name="Ohm R."/>
            <person name="Martin F."/>
            <person name="Silar P."/>
            <person name="Natvig D."/>
            <person name="Lalanne C."/>
            <person name="Gautier V."/>
            <person name="Ament-Velasquez S.L."/>
            <person name="Kruys A."/>
            <person name="Hutchinson M.I."/>
            <person name="Powell A.J."/>
            <person name="Barry K."/>
            <person name="Miller A.N."/>
            <person name="Grigoriev I.V."/>
            <person name="Debuchy R."/>
            <person name="Gladieux P."/>
            <person name="Thoren M.H."/>
            <person name="Johannesson H."/>
        </authorList>
    </citation>
    <scope>NUCLEOTIDE SEQUENCE</scope>
    <source>
        <strain evidence="2">CBS 990.96</strain>
    </source>
</reference>
<dbReference type="Proteomes" id="UP001301958">
    <property type="component" value="Unassembled WGS sequence"/>
</dbReference>
<evidence type="ECO:0000256" key="1">
    <source>
        <dbReference type="SAM" id="MobiDB-lite"/>
    </source>
</evidence>
<accession>A0AAN7BU56</accession>
<evidence type="ECO:0000313" key="2">
    <source>
        <dbReference type="EMBL" id="KAK4229570.1"/>
    </source>
</evidence>
<dbReference type="AlphaFoldDB" id="A0AAN7BU56"/>
<evidence type="ECO:0000313" key="3">
    <source>
        <dbReference type="Proteomes" id="UP001301958"/>
    </source>
</evidence>
<feature type="region of interest" description="Disordered" evidence="1">
    <location>
        <begin position="60"/>
        <end position="83"/>
    </location>
</feature>
<feature type="compositionally biased region" description="Polar residues" evidence="1">
    <location>
        <begin position="1"/>
        <end position="17"/>
    </location>
</feature>
<proteinExistence type="predicted"/>
<dbReference type="EMBL" id="MU865307">
    <property type="protein sequence ID" value="KAK4229570.1"/>
    <property type="molecule type" value="Genomic_DNA"/>
</dbReference>
<feature type="region of interest" description="Disordered" evidence="1">
    <location>
        <begin position="1"/>
        <end position="25"/>
    </location>
</feature>